<dbReference type="InterPro" id="IPR014227">
    <property type="entry name" value="YtvI-like"/>
</dbReference>
<comment type="subcellular location">
    <subcellularLocation>
        <location evidence="1">Membrane</location>
        <topology evidence="1">Multi-pass membrane protein</topology>
    </subcellularLocation>
</comment>
<proteinExistence type="inferred from homology"/>
<feature type="transmembrane region" description="Helical" evidence="6">
    <location>
        <begin position="245"/>
        <end position="268"/>
    </location>
</feature>
<feature type="transmembrane region" description="Helical" evidence="6">
    <location>
        <begin position="65"/>
        <end position="87"/>
    </location>
</feature>
<dbReference type="NCBIfam" id="TIGR02872">
    <property type="entry name" value="spore_ytvI"/>
    <property type="match status" value="1"/>
</dbReference>
<dbReference type="GO" id="GO:0055085">
    <property type="term" value="P:transmembrane transport"/>
    <property type="evidence" value="ECO:0007669"/>
    <property type="project" value="TreeGrafter"/>
</dbReference>
<organism evidence="7 8">
    <name type="scientific">Clostridium cellulovorans (strain ATCC 35296 / DSM 3052 / OCM 3 / 743B)</name>
    <dbReference type="NCBI Taxonomy" id="573061"/>
    <lineage>
        <taxon>Bacteria</taxon>
        <taxon>Bacillati</taxon>
        <taxon>Bacillota</taxon>
        <taxon>Clostridia</taxon>
        <taxon>Eubacteriales</taxon>
        <taxon>Clostridiaceae</taxon>
        <taxon>Clostridium</taxon>
    </lineage>
</organism>
<name>D9SKZ7_CLOC7</name>
<dbReference type="EMBL" id="CP002160">
    <property type="protein sequence ID" value="ADL53569.1"/>
    <property type="molecule type" value="Genomic_DNA"/>
</dbReference>
<feature type="transmembrane region" description="Helical" evidence="6">
    <location>
        <begin position="12"/>
        <end position="30"/>
    </location>
</feature>
<evidence type="ECO:0000256" key="2">
    <source>
        <dbReference type="ARBA" id="ARBA00009773"/>
    </source>
</evidence>
<evidence type="ECO:0000313" key="7">
    <source>
        <dbReference type="EMBL" id="ADL53569.1"/>
    </source>
</evidence>
<comment type="similarity">
    <text evidence="2">Belongs to the autoinducer-2 exporter (AI-2E) (TC 2.A.86) family.</text>
</comment>
<dbReference type="eggNOG" id="COG0628">
    <property type="taxonomic scope" value="Bacteria"/>
</dbReference>
<evidence type="ECO:0000256" key="6">
    <source>
        <dbReference type="SAM" id="Phobius"/>
    </source>
</evidence>
<dbReference type="InterPro" id="IPR002549">
    <property type="entry name" value="AI-2E-like"/>
</dbReference>
<dbReference type="PANTHER" id="PTHR21716:SF68">
    <property type="entry name" value="TRANSPORT PROTEIN YTVI-RELATED"/>
    <property type="match status" value="1"/>
</dbReference>
<keyword evidence="3 6" id="KW-0812">Transmembrane</keyword>
<sequence>MDEKYTIDFTKLKKFLIVLILLFLGLFILFKSMYYLAPFVVALILSLMIEPFVKFLGDTLKLKRAISSAIGVLMVLSVFGGLLALIISKLVRELISLSDVLPDLIKNAYENIMAINSDSFFDKWLPKKISYDFSNITDTLYSSLSSFANPLAKGIFSTASALPNMFIFLIVMVIGTYFISSSKHDIINLINKHLPKTWLSSLNKSKDGVFSSLSRLLKGYLIILTITFIELLIGFNIIGVKYASALALIISVFDILPLIGSGLFLIPWAIYSVITGATTLGIRLFILYIVILIIRQLIEPKIIGAQIGLHPLATLISMYTGFSLLGGAGIFLGPIILLITKAVLSTIYRGLTFKEIFLKCESTDNKTKTQT</sequence>
<keyword evidence="8" id="KW-1185">Reference proteome</keyword>
<dbReference type="Proteomes" id="UP000002730">
    <property type="component" value="Chromosome"/>
</dbReference>
<dbReference type="AlphaFoldDB" id="D9SKZ7"/>
<accession>D9SKZ7</accession>
<feature type="transmembrane region" description="Helical" evidence="6">
    <location>
        <begin position="318"/>
        <end position="339"/>
    </location>
</feature>
<gene>
    <name evidence="7" type="ordered locus">Clocel_3903</name>
</gene>
<dbReference type="Pfam" id="PF01594">
    <property type="entry name" value="AI-2E_transport"/>
    <property type="match status" value="1"/>
</dbReference>
<dbReference type="GO" id="GO:0016020">
    <property type="term" value="C:membrane"/>
    <property type="evidence" value="ECO:0007669"/>
    <property type="project" value="UniProtKB-SubCell"/>
</dbReference>
<evidence type="ECO:0000256" key="5">
    <source>
        <dbReference type="ARBA" id="ARBA00023136"/>
    </source>
</evidence>
<protein>
    <submittedName>
        <fullName evidence="7">Sporulation integral membrane protein YtvI</fullName>
    </submittedName>
</protein>
<evidence type="ECO:0000256" key="4">
    <source>
        <dbReference type="ARBA" id="ARBA00022989"/>
    </source>
</evidence>
<feature type="transmembrane region" description="Helical" evidence="6">
    <location>
        <begin position="280"/>
        <end position="298"/>
    </location>
</feature>
<dbReference type="HOGENOM" id="CLU_031275_4_0_9"/>
<dbReference type="PANTHER" id="PTHR21716">
    <property type="entry name" value="TRANSMEMBRANE PROTEIN"/>
    <property type="match status" value="1"/>
</dbReference>
<feature type="transmembrane region" description="Helical" evidence="6">
    <location>
        <begin position="220"/>
        <end position="239"/>
    </location>
</feature>
<reference evidence="7 8" key="1">
    <citation type="submission" date="2010-08" db="EMBL/GenBank/DDBJ databases">
        <title>Complete sequence of Clostridium cellulovorans 743B.</title>
        <authorList>
            <consortium name="US DOE Joint Genome Institute"/>
            <person name="Lucas S."/>
            <person name="Copeland A."/>
            <person name="Lapidus A."/>
            <person name="Cheng J.-F."/>
            <person name="Bruce D."/>
            <person name="Goodwin L."/>
            <person name="Pitluck S."/>
            <person name="Chertkov O."/>
            <person name="Detter J.C."/>
            <person name="Han C."/>
            <person name="Tapia R."/>
            <person name="Land M."/>
            <person name="Hauser L."/>
            <person name="Chang Y.-J."/>
            <person name="Jeffries C."/>
            <person name="Kyrpides N."/>
            <person name="Ivanova N."/>
            <person name="Mikhailova N."/>
            <person name="Hemme C.L."/>
            <person name="Woyke T."/>
        </authorList>
    </citation>
    <scope>NUCLEOTIDE SEQUENCE [LARGE SCALE GENOMIC DNA]</scope>
    <source>
        <strain evidence="8">ATCC 35296 / DSM 3052 / OCM 3 / 743B</strain>
    </source>
</reference>
<keyword evidence="5 6" id="KW-0472">Membrane</keyword>
<dbReference type="OrthoDB" id="9774361at2"/>
<evidence type="ECO:0000256" key="3">
    <source>
        <dbReference type="ARBA" id="ARBA00022692"/>
    </source>
</evidence>
<evidence type="ECO:0000313" key="8">
    <source>
        <dbReference type="Proteomes" id="UP000002730"/>
    </source>
</evidence>
<dbReference type="KEGG" id="ccb:Clocel_3903"/>
<dbReference type="RefSeq" id="WP_010073910.1">
    <property type="nucleotide sequence ID" value="NC_014393.1"/>
</dbReference>
<feature type="transmembrane region" description="Helical" evidence="6">
    <location>
        <begin position="155"/>
        <end position="179"/>
    </location>
</feature>
<evidence type="ECO:0000256" key="1">
    <source>
        <dbReference type="ARBA" id="ARBA00004141"/>
    </source>
</evidence>
<keyword evidence="4 6" id="KW-1133">Transmembrane helix</keyword>
<feature type="transmembrane region" description="Helical" evidence="6">
    <location>
        <begin position="36"/>
        <end position="53"/>
    </location>
</feature>